<dbReference type="OrthoDB" id="678344at2"/>
<comment type="caution">
    <text evidence="1">The sequence shown here is derived from an EMBL/GenBank/DDBJ whole genome shotgun (WGS) entry which is preliminary data.</text>
</comment>
<keyword evidence="2" id="KW-1185">Reference proteome</keyword>
<gene>
    <name evidence="1" type="ORF">FDK13_00745</name>
</gene>
<dbReference type="InterPro" id="IPR045944">
    <property type="entry name" value="DUF6364"/>
</dbReference>
<protein>
    <recommendedName>
        <fullName evidence="3">Antitoxin</fullName>
    </recommendedName>
</protein>
<dbReference type="Proteomes" id="UP000304900">
    <property type="component" value="Unassembled WGS sequence"/>
</dbReference>
<organism evidence="1 2">
    <name type="scientific">Dyadobacter frigoris</name>
    <dbReference type="NCBI Taxonomy" id="2576211"/>
    <lineage>
        <taxon>Bacteria</taxon>
        <taxon>Pseudomonadati</taxon>
        <taxon>Bacteroidota</taxon>
        <taxon>Cytophagia</taxon>
        <taxon>Cytophagales</taxon>
        <taxon>Spirosomataceae</taxon>
        <taxon>Dyadobacter</taxon>
    </lineage>
</organism>
<reference evidence="1 2" key="1">
    <citation type="submission" date="2019-05" db="EMBL/GenBank/DDBJ databases">
        <title>Dyadobacter AR-3-8 sp. nov., isolated from arctic soil.</title>
        <authorList>
            <person name="Chaudhary D.K."/>
        </authorList>
    </citation>
    <scope>NUCLEOTIDE SEQUENCE [LARGE SCALE GENOMIC DNA]</scope>
    <source>
        <strain evidence="1 2">AR-3-8</strain>
    </source>
</reference>
<dbReference type="Pfam" id="PF19891">
    <property type="entry name" value="DUF6364"/>
    <property type="match status" value="1"/>
</dbReference>
<accession>A0A4V6BJK2</accession>
<sequence>MKTRLNLTIEDSLLLHVKEYAASKQISISQMVEDYFKNITQPSPKKESIIDMVEKLDSPSFNKDTDLKKKFYEEQGGKYGF</sequence>
<dbReference type="EMBL" id="SZVO01000001">
    <property type="protein sequence ID" value="TKT93773.1"/>
    <property type="molecule type" value="Genomic_DNA"/>
</dbReference>
<evidence type="ECO:0008006" key="3">
    <source>
        <dbReference type="Google" id="ProtNLM"/>
    </source>
</evidence>
<proteinExistence type="predicted"/>
<name>A0A4V6BJK2_9BACT</name>
<dbReference type="RefSeq" id="WP_137338066.1">
    <property type="nucleotide sequence ID" value="NZ_BSQH01000001.1"/>
</dbReference>
<dbReference type="AlphaFoldDB" id="A0A4V6BJK2"/>
<evidence type="ECO:0000313" key="1">
    <source>
        <dbReference type="EMBL" id="TKT93773.1"/>
    </source>
</evidence>
<evidence type="ECO:0000313" key="2">
    <source>
        <dbReference type="Proteomes" id="UP000304900"/>
    </source>
</evidence>